<evidence type="ECO:0000313" key="8">
    <source>
        <dbReference type="Proteomes" id="UP001500603"/>
    </source>
</evidence>
<evidence type="ECO:0000256" key="4">
    <source>
        <dbReference type="ARBA" id="ARBA00022691"/>
    </source>
</evidence>
<dbReference type="GO" id="GO:0008168">
    <property type="term" value="F:methyltransferase activity"/>
    <property type="evidence" value="ECO:0007669"/>
    <property type="project" value="UniProtKB-KW"/>
</dbReference>
<dbReference type="InterPro" id="IPR029063">
    <property type="entry name" value="SAM-dependent_MTases_sf"/>
</dbReference>
<feature type="compositionally biased region" description="Low complexity" evidence="6">
    <location>
        <begin position="1"/>
        <end position="19"/>
    </location>
</feature>
<name>A0ABP9L273_9NOCA</name>
<organism evidence="7 8">
    <name type="scientific">Nocardia callitridis</name>
    <dbReference type="NCBI Taxonomy" id="648753"/>
    <lineage>
        <taxon>Bacteria</taxon>
        <taxon>Bacillati</taxon>
        <taxon>Actinomycetota</taxon>
        <taxon>Actinomycetes</taxon>
        <taxon>Mycobacteriales</taxon>
        <taxon>Nocardiaceae</taxon>
        <taxon>Nocardia</taxon>
    </lineage>
</organism>
<keyword evidence="5" id="KW-0443">Lipid metabolism</keyword>
<evidence type="ECO:0000256" key="2">
    <source>
        <dbReference type="ARBA" id="ARBA00022603"/>
    </source>
</evidence>
<reference evidence="8" key="1">
    <citation type="journal article" date="2019" name="Int. J. Syst. Evol. Microbiol.">
        <title>The Global Catalogue of Microorganisms (GCM) 10K type strain sequencing project: providing services to taxonomists for standard genome sequencing and annotation.</title>
        <authorList>
            <consortium name="The Broad Institute Genomics Platform"/>
            <consortium name="The Broad Institute Genome Sequencing Center for Infectious Disease"/>
            <person name="Wu L."/>
            <person name="Ma J."/>
        </authorList>
    </citation>
    <scope>NUCLEOTIDE SEQUENCE [LARGE SCALE GENOMIC DNA]</scope>
    <source>
        <strain evidence="8">JCM 18298</strain>
    </source>
</reference>
<dbReference type="Pfam" id="PF02353">
    <property type="entry name" value="CMAS"/>
    <property type="match status" value="1"/>
</dbReference>
<dbReference type="GO" id="GO:0032259">
    <property type="term" value="P:methylation"/>
    <property type="evidence" value="ECO:0007669"/>
    <property type="project" value="UniProtKB-KW"/>
</dbReference>
<dbReference type="RefSeq" id="WP_345499914.1">
    <property type="nucleotide sequence ID" value="NZ_BAABJM010000010.1"/>
</dbReference>
<dbReference type="InterPro" id="IPR050723">
    <property type="entry name" value="CFA/CMAS"/>
</dbReference>
<keyword evidence="8" id="KW-1185">Reference proteome</keyword>
<proteinExistence type="inferred from homology"/>
<feature type="region of interest" description="Disordered" evidence="6">
    <location>
        <begin position="1"/>
        <end position="22"/>
    </location>
</feature>
<dbReference type="PIRSF" id="PIRSF003085">
    <property type="entry name" value="CMAS"/>
    <property type="match status" value="1"/>
</dbReference>
<dbReference type="CDD" id="cd02440">
    <property type="entry name" value="AdoMet_MTases"/>
    <property type="match status" value="1"/>
</dbReference>
<gene>
    <name evidence="7" type="ORF">GCM10023318_61200</name>
</gene>
<dbReference type="PANTHER" id="PTHR43667">
    <property type="entry name" value="CYCLOPROPANE-FATTY-ACYL-PHOSPHOLIPID SYNTHASE"/>
    <property type="match status" value="1"/>
</dbReference>
<keyword evidence="2 7" id="KW-0489">Methyltransferase</keyword>
<accession>A0ABP9L273</accession>
<dbReference type="Proteomes" id="UP001500603">
    <property type="component" value="Unassembled WGS sequence"/>
</dbReference>
<evidence type="ECO:0000256" key="6">
    <source>
        <dbReference type="SAM" id="MobiDB-lite"/>
    </source>
</evidence>
<comment type="similarity">
    <text evidence="1">Belongs to the CFA/CMAS family.</text>
</comment>
<dbReference type="PANTHER" id="PTHR43667:SF2">
    <property type="entry name" value="FATTY ACID C-METHYL TRANSFERASE"/>
    <property type="match status" value="1"/>
</dbReference>
<protein>
    <submittedName>
        <fullName evidence="7">Class I SAM-dependent methyltransferase</fullName>
    </submittedName>
</protein>
<evidence type="ECO:0000256" key="3">
    <source>
        <dbReference type="ARBA" id="ARBA00022679"/>
    </source>
</evidence>
<dbReference type="Gene3D" id="3.40.50.150">
    <property type="entry name" value="Vaccinia Virus protein VP39"/>
    <property type="match status" value="1"/>
</dbReference>
<sequence length="429" mass="47969">MTVETTEPLTTPTAPPTTTRWPDVEHIPSGLRARVAAAVAHRLLRHAVRDLPLRVEYPDGTAIGRGVDDPDAPRLILRRPDDFARRLGVGGLIGFGESYMAGDWSAPDPAATLAVFAADIDTLVPAPLRALRRYYVSKHPAAERNSESNTRENIARHYDLSNSMFELFLDETLTYSSALFPVTTTQPQWSDLADAQRAKIDRLLDRAHVGPGTRVLEIGTGWGELALRAAARGASVRSVTLSVEQQALARERITQAGLADRVSVDLLDYRSVEGEYDAVVSVEMIEAVGYDYLETFFRTIDRVLAPNGRVVIQAITMPHRRMLATRNTYTWVQKYIFPGGFLPSTRLLEEVTARSTELVVDERFSMGAHYAHTLRLWQQRFNAHAEDAAALGFDTIFRRMWRLYLAHSEAGFRCGYLDVQQIVFTRNAS</sequence>
<dbReference type="SUPFAM" id="SSF53335">
    <property type="entry name" value="S-adenosyl-L-methionine-dependent methyltransferases"/>
    <property type="match status" value="1"/>
</dbReference>
<evidence type="ECO:0000256" key="1">
    <source>
        <dbReference type="ARBA" id="ARBA00010815"/>
    </source>
</evidence>
<keyword evidence="4" id="KW-0949">S-adenosyl-L-methionine</keyword>
<evidence type="ECO:0000313" key="7">
    <source>
        <dbReference type="EMBL" id="GAA5069650.1"/>
    </source>
</evidence>
<dbReference type="EMBL" id="BAABJM010000010">
    <property type="protein sequence ID" value="GAA5069650.1"/>
    <property type="molecule type" value="Genomic_DNA"/>
</dbReference>
<dbReference type="InterPro" id="IPR003333">
    <property type="entry name" value="CMAS"/>
</dbReference>
<evidence type="ECO:0000256" key="5">
    <source>
        <dbReference type="ARBA" id="ARBA00023098"/>
    </source>
</evidence>
<keyword evidence="3" id="KW-0808">Transferase</keyword>
<comment type="caution">
    <text evidence="7">The sequence shown here is derived from an EMBL/GenBank/DDBJ whole genome shotgun (WGS) entry which is preliminary data.</text>
</comment>